<evidence type="ECO:0000313" key="12">
    <source>
        <dbReference type="Proteomes" id="UP001199296"/>
    </source>
</evidence>
<dbReference type="GO" id="GO:0015740">
    <property type="term" value="P:C4-dicarboxylate transport"/>
    <property type="evidence" value="ECO:0007669"/>
    <property type="project" value="TreeGrafter"/>
</dbReference>
<feature type="transmembrane region" description="Helical" evidence="9">
    <location>
        <begin position="67"/>
        <end position="88"/>
    </location>
</feature>
<evidence type="ECO:0000256" key="1">
    <source>
        <dbReference type="ARBA" id="ARBA00004429"/>
    </source>
</evidence>
<name>A0AAW4X1R5_9FIRM</name>
<dbReference type="InterPro" id="IPR055348">
    <property type="entry name" value="DctQ"/>
</dbReference>
<keyword evidence="7 9" id="KW-0472">Membrane</keyword>
<dbReference type="PANTHER" id="PTHR35011:SF2">
    <property type="entry name" value="2,3-DIKETO-L-GULONATE TRAP TRANSPORTER SMALL PERMEASE PROTEIN YIAM"/>
    <property type="match status" value="1"/>
</dbReference>
<comment type="subcellular location">
    <subcellularLocation>
        <location evidence="1">Cell inner membrane</location>
        <topology evidence="1">Multi-pass membrane protein</topology>
    </subcellularLocation>
</comment>
<gene>
    <name evidence="11" type="ORF">LJ207_10630</name>
</gene>
<protein>
    <submittedName>
        <fullName evidence="11">TRAP transporter small permease</fullName>
    </submittedName>
</protein>
<evidence type="ECO:0000256" key="5">
    <source>
        <dbReference type="ARBA" id="ARBA00022692"/>
    </source>
</evidence>
<comment type="similarity">
    <text evidence="8">Belongs to the TRAP transporter small permease family.</text>
</comment>
<dbReference type="AlphaFoldDB" id="A0AAW4X1R5"/>
<accession>A0AAW4X1R5</accession>
<evidence type="ECO:0000256" key="3">
    <source>
        <dbReference type="ARBA" id="ARBA00022475"/>
    </source>
</evidence>
<evidence type="ECO:0000313" key="11">
    <source>
        <dbReference type="EMBL" id="MCC3145779.1"/>
    </source>
</evidence>
<dbReference type="Proteomes" id="UP001199296">
    <property type="component" value="Unassembled WGS sequence"/>
</dbReference>
<feature type="transmembrane region" description="Helical" evidence="9">
    <location>
        <begin position="29"/>
        <end position="46"/>
    </location>
</feature>
<dbReference type="PANTHER" id="PTHR35011">
    <property type="entry name" value="2,3-DIKETO-L-GULONATE TRAP TRANSPORTER SMALL PERMEASE PROTEIN YIAM"/>
    <property type="match status" value="1"/>
</dbReference>
<keyword evidence="4" id="KW-0997">Cell inner membrane</keyword>
<dbReference type="GO" id="GO:0022857">
    <property type="term" value="F:transmembrane transporter activity"/>
    <property type="evidence" value="ECO:0007669"/>
    <property type="project" value="TreeGrafter"/>
</dbReference>
<sequence length="150" mass="17228">MSILVIVIFAAVMSRYVFFTPLNFANMLSKYLVMWLTFLGASIAIREGEHIAVNFFVNFLSNKKKKLILIVSNLIVSLFCITIIYYGILFSINGITSTDPLLFGMRMIYPYLSVPVGFSFILIQYNLFTIIQLFSNEIKSNEKKHMQEVV</sequence>
<evidence type="ECO:0000256" key="2">
    <source>
        <dbReference type="ARBA" id="ARBA00022448"/>
    </source>
</evidence>
<evidence type="ECO:0000256" key="4">
    <source>
        <dbReference type="ARBA" id="ARBA00022519"/>
    </source>
</evidence>
<organism evidence="11 12">
    <name type="scientific">Halanaerobium polyolivorans</name>
    <dbReference type="NCBI Taxonomy" id="2886943"/>
    <lineage>
        <taxon>Bacteria</taxon>
        <taxon>Bacillati</taxon>
        <taxon>Bacillota</taxon>
        <taxon>Clostridia</taxon>
        <taxon>Halanaerobiales</taxon>
        <taxon>Halanaerobiaceae</taxon>
        <taxon>Halanaerobium</taxon>
    </lineage>
</organism>
<keyword evidence="5 9" id="KW-0812">Transmembrane</keyword>
<evidence type="ECO:0000259" key="10">
    <source>
        <dbReference type="Pfam" id="PF04290"/>
    </source>
</evidence>
<keyword evidence="3" id="KW-1003">Cell membrane</keyword>
<dbReference type="InterPro" id="IPR007387">
    <property type="entry name" value="TRAP_DctQ"/>
</dbReference>
<evidence type="ECO:0000256" key="8">
    <source>
        <dbReference type="ARBA" id="ARBA00038436"/>
    </source>
</evidence>
<dbReference type="EMBL" id="JAJFAT010000017">
    <property type="protein sequence ID" value="MCC3145779.1"/>
    <property type="molecule type" value="Genomic_DNA"/>
</dbReference>
<dbReference type="Pfam" id="PF04290">
    <property type="entry name" value="DctQ"/>
    <property type="match status" value="1"/>
</dbReference>
<keyword evidence="12" id="KW-1185">Reference proteome</keyword>
<feature type="transmembrane region" description="Helical" evidence="9">
    <location>
        <begin position="108"/>
        <end position="134"/>
    </location>
</feature>
<evidence type="ECO:0000256" key="7">
    <source>
        <dbReference type="ARBA" id="ARBA00023136"/>
    </source>
</evidence>
<reference evidence="11 12" key="1">
    <citation type="submission" date="2021-10" db="EMBL/GenBank/DDBJ databases">
        <authorList>
            <person name="Grouzdev D.S."/>
            <person name="Pantiukh K.S."/>
            <person name="Krutkina M.S."/>
        </authorList>
    </citation>
    <scope>NUCLEOTIDE SEQUENCE [LARGE SCALE GENOMIC DNA]</scope>
    <source>
        <strain evidence="11 12">Z-7514</strain>
    </source>
</reference>
<feature type="domain" description="Tripartite ATP-independent periplasmic transporters DctQ component" evidence="10">
    <location>
        <begin position="4"/>
        <end position="125"/>
    </location>
</feature>
<keyword evidence="6 9" id="KW-1133">Transmembrane helix</keyword>
<evidence type="ECO:0000256" key="9">
    <source>
        <dbReference type="SAM" id="Phobius"/>
    </source>
</evidence>
<comment type="caution">
    <text evidence="11">The sequence shown here is derived from an EMBL/GenBank/DDBJ whole genome shotgun (WGS) entry which is preliminary data.</text>
</comment>
<evidence type="ECO:0000256" key="6">
    <source>
        <dbReference type="ARBA" id="ARBA00022989"/>
    </source>
</evidence>
<proteinExistence type="inferred from homology"/>
<keyword evidence="2" id="KW-0813">Transport</keyword>
<dbReference type="GO" id="GO:0005886">
    <property type="term" value="C:plasma membrane"/>
    <property type="evidence" value="ECO:0007669"/>
    <property type="project" value="UniProtKB-SubCell"/>
</dbReference>